<dbReference type="EMBL" id="CAJVPM010012554">
    <property type="protein sequence ID" value="CAG8589119.1"/>
    <property type="molecule type" value="Genomic_DNA"/>
</dbReference>
<proteinExistence type="predicted"/>
<organism evidence="1 2">
    <name type="scientific">Scutellospora calospora</name>
    <dbReference type="NCBI Taxonomy" id="85575"/>
    <lineage>
        <taxon>Eukaryota</taxon>
        <taxon>Fungi</taxon>
        <taxon>Fungi incertae sedis</taxon>
        <taxon>Mucoromycota</taxon>
        <taxon>Glomeromycotina</taxon>
        <taxon>Glomeromycetes</taxon>
        <taxon>Diversisporales</taxon>
        <taxon>Gigasporaceae</taxon>
        <taxon>Scutellospora</taxon>
    </lineage>
</organism>
<accession>A0ACA9MH14</accession>
<gene>
    <name evidence="1" type="ORF">SCALOS_LOCUS6511</name>
</gene>
<dbReference type="Proteomes" id="UP000789860">
    <property type="component" value="Unassembled WGS sequence"/>
</dbReference>
<keyword evidence="2" id="KW-1185">Reference proteome</keyword>
<evidence type="ECO:0000313" key="2">
    <source>
        <dbReference type="Proteomes" id="UP000789860"/>
    </source>
</evidence>
<comment type="caution">
    <text evidence="1">The sequence shown here is derived from an EMBL/GenBank/DDBJ whole genome shotgun (WGS) entry which is preliminary data.</text>
</comment>
<feature type="non-terminal residue" evidence="1">
    <location>
        <position position="1"/>
    </location>
</feature>
<protein>
    <submittedName>
        <fullName evidence="1">3970_t:CDS:1</fullName>
    </submittedName>
</protein>
<feature type="non-terminal residue" evidence="1">
    <location>
        <position position="59"/>
    </location>
</feature>
<sequence>KARKVVPLPYSEQPSKKNVIWNDELRFEVFGGDDYKYAWRKPKENYDVECLVPTFKSER</sequence>
<name>A0ACA9MH14_9GLOM</name>
<evidence type="ECO:0000313" key="1">
    <source>
        <dbReference type="EMBL" id="CAG8589119.1"/>
    </source>
</evidence>
<reference evidence="1" key="1">
    <citation type="submission" date="2021-06" db="EMBL/GenBank/DDBJ databases">
        <authorList>
            <person name="Kallberg Y."/>
            <person name="Tangrot J."/>
            <person name="Rosling A."/>
        </authorList>
    </citation>
    <scope>NUCLEOTIDE SEQUENCE</scope>
    <source>
        <strain evidence="1">AU212A</strain>
    </source>
</reference>